<name>A0ABS8TDW3_DATST</name>
<proteinExistence type="predicted"/>
<comment type="caution">
    <text evidence="2">The sequence shown here is derived from an EMBL/GenBank/DDBJ whole genome shotgun (WGS) entry which is preliminary data.</text>
</comment>
<sequence length="483" mass="55774">MQFFQVNSKTPSCHGIKNLILISCFACTIYFLYPFILVPNSNFLDHNSVSHQYDDLSSSLSATTTLQHVVFGIASNSKSWSKRKEYVKLWWKPNEMRGCVFLEENLPNSTTTTTNESILLPPICISEDISRFPYTNRGGNPSAIRVARVVSETVALNFNHSDVKWFVFGDDDTIFFQENLVKTLSKYDNGLWYYIGSNSESFIQNKFFSFDMAFGGAGFAISYPLAKVLARVFDSCIERYPHLYGSDGRIHACLTELGVTLTHEPGFHQMDFHGNAFGLLAAHPIRPLVSLHHMEKIDPIFPNMSRMKSLQHLYHAANFDPHRILQQTVCYDGRFSWTVSVSWGYVVQVFEHNVQLPDAQRVQESYLPWKKNAYGTLYEFNTRKFEFDPCRRQLVYYLDDVSMGVDGIKTIYKKKTYENCTFSKSSPRKLEEIRVFSHKLELDRKQLLAPRRHCCDILPSTSDEVMEIGIRECKEDELIYMHK</sequence>
<evidence type="ECO:0000313" key="2">
    <source>
        <dbReference type="EMBL" id="MCD7469176.1"/>
    </source>
</evidence>
<dbReference type="EMBL" id="JACEIK010001414">
    <property type="protein sequence ID" value="MCD7469176.1"/>
    <property type="molecule type" value="Genomic_DNA"/>
</dbReference>
<keyword evidence="1" id="KW-0472">Membrane</keyword>
<organism evidence="2 3">
    <name type="scientific">Datura stramonium</name>
    <name type="common">Jimsonweed</name>
    <name type="synonym">Common thornapple</name>
    <dbReference type="NCBI Taxonomy" id="4076"/>
    <lineage>
        <taxon>Eukaryota</taxon>
        <taxon>Viridiplantae</taxon>
        <taxon>Streptophyta</taxon>
        <taxon>Embryophyta</taxon>
        <taxon>Tracheophyta</taxon>
        <taxon>Spermatophyta</taxon>
        <taxon>Magnoliopsida</taxon>
        <taxon>eudicotyledons</taxon>
        <taxon>Gunneridae</taxon>
        <taxon>Pentapetalae</taxon>
        <taxon>asterids</taxon>
        <taxon>lamiids</taxon>
        <taxon>Solanales</taxon>
        <taxon>Solanaceae</taxon>
        <taxon>Solanoideae</taxon>
        <taxon>Datureae</taxon>
        <taxon>Datura</taxon>
    </lineage>
</organism>
<reference evidence="2 3" key="1">
    <citation type="journal article" date="2021" name="BMC Genomics">
        <title>Datura genome reveals duplications of psychoactive alkaloid biosynthetic genes and high mutation rate following tissue culture.</title>
        <authorList>
            <person name="Rajewski A."/>
            <person name="Carter-House D."/>
            <person name="Stajich J."/>
            <person name="Litt A."/>
        </authorList>
    </citation>
    <scope>NUCLEOTIDE SEQUENCE [LARGE SCALE GENOMIC DNA]</scope>
    <source>
        <strain evidence="2">AR-01</strain>
    </source>
</reference>
<dbReference type="Pfam" id="PF04646">
    <property type="entry name" value="DUF604"/>
    <property type="match status" value="1"/>
</dbReference>
<gene>
    <name evidence="2" type="ORF">HAX54_008026</name>
</gene>
<evidence type="ECO:0000256" key="1">
    <source>
        <dbReference type="SAM" id="Phobius"/>
    </source>
</evidence>
<dbReference type="Proteomes" id="UP000823775">
    <property type="component" value="Unassembled WGS sequence"/>
</dbReference>
<protein>
    <submittedName>
        <fullName evidence="2">Uncharacterized protein</fullName>
    </submittedName>
</protein>
<keyword evidence="1" id="KW-0812">Transmembrane</keyword>
<keyword evidence="1" id="KW-1133">Transmembrane helix</keyword>
<feature type="transmembrane region" description="Helical" evidence="1">
    <location>
        <begin position="18"/>
        <end position="36"/>
    </location>
</feature>
<dbReference type="InterPro" id="IPR006740">
    <property type="entry name" value="DUF604"/>
</dbReference>
<keyword evidence="3" id="KW-1185">Reference proteome</keyword>
<evidence type="ECO:0000313" key="3">
    <source>
        <dbReference type="Proteomes" id="UP000823775"/>
    </source>
</evidence>
<dbReference type="Gene3D" id="3.90.550.50">
    <property type="match status" value="1"/>
</dbReference>
<accession>A0ABS8TDW3</accession>
<dbReference type="PANTHER" id="PTHR10811">
    <property type="entry name" value="FRINGE-RELATED"/>
    <property type="match status" value="1"/>
</dbReference>